<feature type="site" description="Involved in the stabilization of negative charge on the oxyanion by the formation of the oxyanion hole" evidence="9">
    <location>
        <position position="117"/>
    </location>
</feature>
<comment type="pathway">
    <text evidence="9">Amino-acid biosynthesis; L-arginine biosynthesis; N(2)-acetyl-L-ornithine from L-glutamate: step 1/4.</text>
</comment>
<feature type="chain" id="PRO_5023519573" description="Arginine biosynthesis bifunctional protein ArgJ alpha chain" evidence="9">
    <location>
        <begin position="1"/>
        <end position="189"/>
    </location>
</feature>
<gene>
    <name evidence="9" type="primary">argJ</name>
    <name evidence="10" type="ORF">SAMN05216508_101234</name>
</gene>
<keyword evidence="11" id="KW-1185">Reference proteome</keyword>
<dbReference type="InterPro" id="IPR042195">
    <property type="entry name" value="ArgJ_beta_C"/>
</dbReference>
<dbReference type="HAMAP" id="MF_01106">
    <property type="entry name" value="ArgJ"/>
    <property type="match status" value="1"/>
</dbReference>
<dbReference type="Gene3D" id="3.10.20.340">
    <property type="entry name" value="ArgJ beta chain, C-terminal domain"/>
    <property type="match status" value="1"/>
</dbReference>
<dbReference type="OrthoDB" id="9804242at2"/>
<dbReference type="InterPro" id="IPR002813">
    <property type="entry name" value="Arg_biosynth_ArgJ"/>
</dbReference>
<feature type="binding site" evidence="9">
    <location>
        <position position="153"/>
    </location>
    <ligand>
        <name>substrate</name>
    </ligand>
</feature>
<dbReference type="STRING" id="155865.SAMN05216515_10588"/>
<comment type="subunit">
    <text evidence="2 9">Heterotetramer of two alpha and two beta chains.</text>
</comment>
<comment type="pathway">
    <text evidence="9">Amino-acid biosynthesis; L-arginine biosynthesis; L-ornithine and N-acetyl-L-glutamate from L-glutamate and N(2)-acetyl-L-ornithine (cyclic): step 1/1.</text>
</comment>
<evidence type="ECO:0000256" key="4">
    <source>
        <dbReference type="ARBA" id="ARBA00022605"/>
    </source>
</evidence>
<dbReference type="InterPro" id="IPR016117">
    <property type="entry name" value="ArgJ-like_dom_sf"/>
</dbReference>
<keyword evidence="7 9" id="KW-0511">Multifunctional enzyme</keyword>
<keyword evidence="4 9" id="KW-0028">Amino-acid biosynthesis</keyword>
<comment type="similarity">
    <text evidence="1 9">Belongs to the ArgJ family.</text>
</comment>
<comment type="subcellular location">
    <subcellularLocation>
        <location evidence="9">Cytoplasm</location>
    </subcellularLocation>
</comment>
<dbReference type="EC" id="2.3.1.1" evidence="9"/>
<dbReference type="FunFam" id="3.60.70.12:FF:000001">
    <property type="entry name" value="Arginine biosynthesis bifunctional protein ArgJ, chloroplastic"/>
    <property type="match status" value="1"/>
</dbReference>
<feature type="binding site" evidence="9">
    <location>
        <position position="276"/>
    </location>
    <ligand>
        <name>substrate</name>
    </ligand>
</feature>
<dbReference type="AlphaFoldDB" id="A0A1I7F3B2"/>
<feature type="chain" id="PRO_5023519574" description="Arginine biosynthesis bifunctional protein ArgJ beta chain" evidence="9">
    <location>
        <begin position="190"/>
        <end position="407"/>
    </location>
</feature>
<dbReference type="NCBIfam" id="NF003802">
    <property type="entry name" value="PRK05388.1"/>
    <property type="match status" value="1"/>
</dbReference>
<feature type="binding site" evidence="9">
    <location>
        <position position="407"/>
    </location>
    <ligand>
        <name>substrate</name>
    </ligand>
</feature>
<evidence type="ECO:0000313" key="10">
    <source>
        <dbReference type="EMBL" id="SFU30718.1"/>
    </source>
</evidence>
<feature type="binding site" evidence="9">
    <location>
        <position position="402"/>
    </location>
    <ligand>
        <name>substrate</name>
    </ligand>
</feature>
<dbReference type="CDD" id="cd02152">
    <property type="entry name" value="OAT"/>
    <property type="match status" value="1"/>
</dbReference>
<evidence type="ECO:0000313" key="11">
    <source>
        <dbReference type="Proteomes" id="UP000198817"/>
    </source>
</evidence>
<feature type="site" description="Involved in the stabilization of negative charge on the oxyanion by the formation of the oxyanion hole" evidence="9">
    <location>
        <position position="116"/>
    </location>
</feature>
<dbReference type="NCBIfam" id="TIGR00120">
    <property type="entry name" value="ArgJ"/>
    <property type="match status" value="1"/>
</dbReference>
<dbReference type="GO" id="GO:0006526">
    <property type="term" value="P:L-arginine biosynthetic process"/>
    <property type="evidence" value="ECO:0007669"/>
    <property type="project" value="UniProtKB-UniRule"/>
</dbReference>
<evidence type="ECO:0000256" key="6">
    <source>
        <dbReference type="ARBA" id="ARBA00022813"/>
    </source>
</evidence>
<organism evidence="10 11">
    <name type="scientific">Eubacterium pyruvativorans</name>
    <dbReference type="NCBI Taxonomy" id="155865"/>
    <lineage>
        <taxon>Bacteria</taxon>
        <taxon>Bacillati</taxon>
        <taxon>Bacillota</taxon>
        <taxon>Clostridia</taxon>
        <taxon>Eubacteriales</taxon>
        <taxon>Eubacteriaceae</taxon>
        <taxon>Eubacterium</taxon>
    </lineage>
</organism>
<comment type="catalytic activity">
    <reaction evidence="9">
        <text>L-glutamate + acetyl-CoA = N-acetyl-L-glutamate + CoA + H(+)</text>
        <dbReference type="Rhea" id="RHEA:24292"/>
        <dbReference type="ChEBI" id="CHEBI:15378"/>
        <dbReference type="ChEBI" id="CHEBI:29985"/>
        <dbReference type="ChEBI" id="CHEBI:44337"/>
        <dbReference type="ChEBI" id="CHEBI:57287"/>
        <dbReference type="ChEBI" id="CHEBI:57288"/>
        <dbReference type="EC" id="2.3.1.1"/>
    </reaction>
</comment>
<dbReference type="Proteomes" id="UP000198817">
    <property type="component" value="Unassembled WGS sequence"/>
</dbReference>
<evidence type="ECO:0000256" key="7">
    <source>
        <dbReference type="ARBA" id="ARBA00023268"/>
    </source>
</evidence>
<keyword evidence="9" id="KW-0963">Cytoplasm</keyword>
<keyword evidence="8 9" id="KW-0012">Acyltransferase</keyword>
<proteinExistence type="inferred from homology"/>
<reference evidence="10 11" key="1">
    <citation type="submission" date="2016-10" db="EMBL/GenBank/DDBJ databases">
        <authorList>
            <person name="de Groot N.N."/>
        </authorList>
    </citation>
    <scope>NUCLEOTIDE SEQUENCE [LARGE SCALE GENOMIC DNA]</scope>
    <source>
        <strain evidence="10 11">KHGC13</strain>
    </source>
</reference>
<dbReference type="GO" id="GO:0004042">
    <property type="term" value="F:L-glutamate N-acetyltransferase activity"/>
    <property type="evidence" value="ECO:0007669"/>
    <property type="project" value="UniProtKB-UniRule"/>
</dbReference>
<evidence type="ECO:0000256" key="2">
    <source>
        <dbReference type="ARBA" id="ARBA00011475"/>
    </source>
</evidence>
<keyword evidence="5 9" id="KW-0808">Transferase</keyword>
<dbReference type="PANTHER" id="PTHR23100:SF0">
    <property type="entry name" value="ARGININE BIOSYNTHESIS BIFUNCTIONAL PROTEIN ARGJ, MITOCHONDRIAL"/>
    <property type="match status" value="1"/>
</dbReference>
<protein>
    <recommendedName>
        <fullName evidence="9">Arginine biosynthesis bifunctional protein ArgJ</fullName>
    </recommendedName>
    <domain>
        <recommendedName>
            <fullName evidence="9">Glutamate N-acetyltransferase</fullName>
            <ecNumber evidence="9">2.3.1.35</ecNumber>
        </recommendedName>
        <alternativeName>
            <fullName evidence="9">Ornithine acetyltransferase</fullName>
            <shortName evidence="9">OATase</shortName>
        </alternativeName>
        <alternativeName>
            <fullName evidence="9">Ornithine transacetylase</fullName>
        </alternativeName>
    </domain>
    <domain>
        <recommendedName>
            <fullName evidence="9">Amino-acid acetyltransferase</fullName>
            <ecNumber evidence="9">2.3.1.1</ecNumber>
        </recommendedName>
        <alternativeName>
            <fullName evidence="9">N-acetylglutamate synthase</fullName>
            <shortName evidence="9">AGSase</shortName>
        </alternativeName>
    </domain>
    <component>
        <recommendedName>
            <fullName evidence="9">Arginine biosynthesis bifunctional protein ArgJ alpha chain</fullName>
        </recommendedName>
    </component>
    <component>
        <recommendedName>
            <fullName evidence="9">Arginine biosynthesis bifunctional protein ArgJ beta chain</fullName>
        </recommendedName>
    </component>
</protein>
<dbReference type="GO" id="GO:0005737">
    <property type="term" value="C:cytoplasm"/>
    <property type="evidence" value="ECO:0007669"/>
    <property type="project" value="UniProtKB-SubCell"/>
</dbReference>
<dbReference type="Pfam" id="PF01960">
    <property type="entry name" value="ArgJ"/>
    <property type="match status" value="1"/>
</dbReference>
<dbReference type="RefSeq" id="WP_090162585.1">
    <property type="nucleotide sequence ID" value="NZ_CACVNK010000061.1"/>
</dbReference>
<feature type="binding site" evidence="9">
    <location>
        <position position="190"/>
    </location>
    <ligand>
        <name>substrate</name>
    </ligand>
</feature>
<feature type="binding site" evidence="9">
    <location>
        <position position="179"/>
    </location>
    <ligand>
        <name>substrate</name>
    </ligand>
</feature>
<dbReference type="EMBL" id="FPBT01000001">
    <property type="protein sequence ID" value="SFU30718.1"/>
    <property type="molecule type" value="Genomic_DNA"/>
</dbReference>
<evidence type="ECO:0000256" key="9">
    <source>
        <dbReference type="HAMAP-Rule" id="MF_01106"/>
    </source>
</evidence>
<evidence type="ECO:0000256" key="3">
    <source>
        <dbReference type="ARBA" id="ARBA00022571"/>
    </source>
</evidence>
<dbReference type="Gene3D" id="3.60.70.12">
    <property type="entry name" value="L-amino peptidase D-ALA esterase/amidase"/>
    <property type="match status" value="1"/>
</dbReference>
<accession>A0A1I7F3B2</accession>
<evidence type="ECO:0000256" key="5">
    <source>
        <dbReference type="ARBA" id="ARBA00022679"/>
    </source>
</evidence>
<dbReference type="PANTHER" id="PTHR23100">
    <property type="entry name" value="ARGININE BIOSYNTHESIS BIFUNCTIONAL PROTEIN ARGJ"/>
    <property type="match status" value="1"/>
</dbReference>
<sequence length="407" mass="42409">MEKIQTVTGGVTAAKGFRAAGGFAGIGKNAGKGDIALIVSDVPGSAAAVYTKNKVKAAHIAVTKDHIQDGIGQAVICNSGNANTCTANGVEIAEKECALAGKLTGIDPKNVFPAATGVIGVPLTFEPFEKAIPKLVENLSEDGSSAAGKAILTTDTYKKEYAVQFTIDGKTVTLGGIAKGSGMIHINMGTMLCFLTTDLAISHEMLQKALSEEIIDSFNQVSVDGDTSTNDTVSIIANGLAGNPEITEEGPDYDLFCEALHQVSVYMSKKIAGDGEGCTKLLEAHVTGAPEKETARLVAKSVICSSLFKAAVFAADANWGRILCAIGYTPADFDASDITVSITSKKGTVLVCEHSAAVAFDEDLAANVMGEEAVTVEIDLHDGDQEAYGWGCDLTYDYVKINGSYRS</sequence>
<dbReference type="EC" id="2.3.1.35" evidence="9"/>
<dbReference type="SUPFAM" id="SSF56266">
    <property type="entry name" value="DmpA/ArgJ-like"/>
    <property type="match status" value="1"/>
</dbReference>
<keyword evidence="6 9" id="KW-0068">Autocatalytic cleavage</keyword>
<dbReference type="GO" id="GO:0006592">
    <property type="term" value="P:ornithine biosynthetic process"/>
    <property type="evidence" value="ECO:0007669"/>
    <property type="project" value="TreeGrafter"/>
</dbReference>
<evidence type="ECO:0000256" key="8">
    <source>
        <dbReference type="ARBA" id="ARBA00023315"/>
    </source>
</evidence>
<keyword evidence="3 9" id="KW-0055">Arginine biosynthesis</keyword>
<dbReference type="UniPathway" id="UPA00068">
    <property type="reaction ID" value="UER00106"/>
</dbReference>
<name>A0A1I7F3B2_9FIRM</name>
<comment type="function">
    <text evidence="9">Catalyzes two activities which are involved in the cyclic version of arginine biosynthesis: the synthesis of N-acetylglutamate from glutamate and acetyl-CoA as the acetyl donor, and of ornithine by transacetylation between N(2)-acetylornithine and glutamate.</text>
</comment>
<feature type="site" description="Cleavage; by autolysis" evidence="9">
    <location>
        <begin position="189"/>
        <end position="190"/>
    </location>
</feature>
<dbReference type="GeneID" id="78354168"/>
<comment type="catalytic activity">
    <reaction evidence="9">
        <text>N(2)-acetyl-L-ornithine + L-glutamate = N-acetyl-L-glutamate + L-ornithine</text>
        <dbReference type="Rhea" id="RHEA:15349"/>
        <dbReference type="ChEBI" id="CHEBI:29985"/>
        <dbReference type="ChEBI" id="CHEBI:44337"/>
        <dbReference type="ChEBI" id="CHEBI:46911"/>
        <dbReference type="ChEBI" id="CHEBI:57805"/>
        <dbReference type="EC" id="2.3.1.35"/>
    </reaction>
</comment>
<dbReference type="GO" id="GO:0004358">
    <property type="term" value="F:L-glutamate N-acetyltransferase activity, acting on acetyl-L-ornithine as donor"/>
    <property type="evidence" value="ECO:0007669"/>
    <property type="project" value="UniProtKB-UniRule"/>
</dbReference>
<evidence type="ECO:0000256" key="1">
    <source>
        <dbReference type="ARBA" id="ARBA00006774"/>
    </source>
</evidence>
<feature type="active site" description="Nucleophile" evidence="9">
    <location>
        <position position="190"/>
    </location>
</feature>